<keyword evidence="1" id="KW-0175">Coiled coil</keyword>
<name>A0AAJ1SZ20_9BACI</name>
<keyword evidence="4" id="KW-1185">Reference proteome</keyword>
<dbReference type="EMBL" id="JAUSUC010000006">
    <property type="protein sequence ID" value="MDQ0214332.1"/>
    <property type="molecule type" value="Genomic_DNA"/>
</dbReference>
<dbReference type="AlphaFoldDB" id="A0AAJ1SZ20"/>
<feature type="coiled-coil region" evidence="1">
    <location>
        <begin position="61"/>
        <end position="95"/>
    </location>
</feature>
<feature type="transmembrane region" description="Helical" evidence="2">
    <location>
        <begin position="31"/>
        <end position="49"/>
    </location>
</feature>
<evidence type="ECO:0000256" key="1">
    <source>
        <dbReference type="SAM" id="Coils"/>
    </source>
</evidence>
<dbReference type="Pfam" id="PF10112">
    <property type="entry name" value="Halogen_Hydrol"/>
    <property type="match status" value="1"/>
</dbReference>
<keyword evidence="2" id="KW-0812">Transmembrane</keyword>
<proteinExistence type="predicted"/>
<evidence type="ECO:0000256" key="2">
    <source>
        <dbReference type="SAM" id="Phobius"/>
    </source>
</evidence>
<evidence type="ECO:0000313" key="4">
    <source>
        <dbReference type="Proteomes" id="UP001237207"/>
    </source>
</evidence>
<keyword evidence="2" id="KW-1133">Transmembrane helix</keyword>
<evidence type="ECO:0000313" key="3">
    <source>
        <dbReference type="EMBL" id="MDQ0214332.1"/>
    </source>
</evidence>
<keyword evidence="2" id="KW-0472">Membrane</keyword>
<gene>
    <name evidence="3" type="ORF">J2S13_000728</name>
</gene>
<sequence>MSILFFITRLLVSIPTFFITLLILHNLDYPIFKSTGIALLTSVALYQMIKWITRRRFLKENNITRQEYAYIKRNLKEAKEKLKRLNKVFIKIRNIQTFKQMIEIHRLVKRIFSIVKREPRRFYQAENFFFRHLDSVVEIAEKYAFLSQQPVKNEQLYHSLSESSITLDELTKSLEKDLYVVLQSDIEHLSIELDVAKHSLKKLEHPLDDERRNINE</sequence>
<dbReference type="RefSeq" id="WP_307256325.1">
    <property type="nucleotide sequence ID" value="NZ_JAUSUC010000006.1"/>
</dbReference>
<protein>
    <submittedName>
        <fullName evidence="3">5-bromo-4-chloroindolyl phosphate hydrolysis protein</fullName>
    </submittedName>
</protein>
<dbReference type="Proteomes" id="UP001237207">
    <property type="component" value="Unassembled WGS sequence"/>
</dbReference>
<accession>A0AAJ1SZ20</accession>
<comment type="caution">
    <text evidence="3">The sequence shown here is derived from an EMBL/GenBank/DDBJ whole genome shotgun (WGS) entry which is preliminary data.</text>
</comment>
<organism evidence="3 4">
    <name type="scientific">Oikeobacillus pervagus</name>
    <dbReference type="NCBI Taxonomy" id="1325931"/>
    <lineage>
        <taxon>Bacteria</taxon>
        <taxon>Bacillati</taxon>
        <taxon>Bacillota</taxon>
        <taxon>Bacilli</taxon>
        <taxon>Bacillales</taxon>
        <taxon>Bacillaceae</taxon>
        <taxon>Oikeobacillus</taxon>
    </lineage>
</organism>
<feature type="transmembrane region" description="Helical" evidence="2">
    <location>
        <begin position="7"/>
        <end position="25"/>
    </location>
</feature>
<dbReference type="InterPro" id="IPR018770">
    <property type="entry name" value="ChloroindolylP_hydrolase"/>
</dbReference>
<reference evidence="3" key="1">
    <citation type="submission" date="2023-07" db="EMBL/GenBank/DDBJ databases">
        <title>Genomic Encyclopedia of Type Strains, Phase IV (KMG-IV): sequencing the most valuable type-strain genomes for metagenomic binning, comparative biology and taxonomic classification.</title>
        <authorList>
            <person name="Goeker M."/>
        </authorList>
    </citation>
    <scope>NUCLEOTIDE SEQUENCE</scope>
    <source>
        <strain evidence="3">DSM 23947</strain>
    </source>
</reference>